<dbReference type="InterPro" id="IPR055256">
    <property type="entry name" value="KH_1_KHDC4/BBP-like"/>
</dbReference>
<dbReference type="GO" id="GO:0003777">
    <property type="term" value="F:microtubule motor activity"/>
    <property type="evidence" value="ECO:0007669"/>
    <property type="project" value="InterPro"/>
</dbReference>
<dbReference type="SUPFAM" id="SSF52540">
    <property type="entry name" value="P-loop containing nucleoside triphosphate hydrolases"/>
    <property type="match status" value="1"/>
</dbReference>
<dbReference type="Gene3D" id="3.40.850.10">
    <property type="entry name" value="Kinesin motor domain"/>
    <property type="match status" value="1"/>
</dbReference>
<feature type="coiled-coil region" evidence="2">
    <location>
        <begin position="562"/>
        <end position="589"/>
    </location>
</feature>
<protein>
    <submittedName>
        <fullName evidence="6">Kinesin-related protein 7</fullName>
    </submittedName>
</protein>
<dbReference type="GO" id="GO:0003723">
    <property type="term" value="F:RNA binding"/>
    <property type="evidence" value="ECO:0007669"/>
    <property type="project" value="InterPro"/>
</dbReference>
<dbReference type="Pfam" id="PF22675">
    <property type="entry name" value="KH-I_KHDC4-BBP"/>
    <property type="match status" value="1"/>
</dbReference>
<accession>A0A1Q9F2I9</accession>
<evidence type="ECO:0000259" key="4">
    <source>
        <dbReference type="PROSITE" id="PS50067"/>
    </source>
</evidence>
<dbReference type="SUPFAM" id="SSF54791">
    <property type="entry name" value="Eukaryotic type KH-domain (KH-domain type I)"/>
    <property type="match status" value="1"/>
</dbReference>
<feature type="compositionally biased region" description="Pro residues" evidence="3">
    <location>
        <begin position="2326"/>
        <end position="2336"/>
    </location>
</feature>
<dbReference type="InterPro" id="IPR027640">
    <property type="entry name" value="Kinesin-like_fam"/>
</dbReference>
<dbReference type="PROSITE" id="PS50067">
    <property type="entry name" value="KINESIN_MOTOR_2"/>
    <property type="match status" value="1"/>
</dbReference>
<comment type="caution">
    <text evidence="6">The sequence shown here is derived from an EMBL/GenBank/DDBJ whole genome shotgun (WGS) entry which is preliminary data.</text>
</comment>
<dbReference type="GO" id="GO:0005524">
    <property type="term" value="F:ATP binding"/>
    <property type="evidence" value="ECO:0007669"/>
    <property type="project" value="InterPro"/>
</dbReference>
<feature type="region of interest" description="Disordered" evidence="3">
    <location>
        <begin position="2319"/>
        <end position="2358"/>
    </location>
</feature>
<dbReference type="Pfam" id="PF00650">
    <property type="entry name" value="CRAL_TRIO"/>
    <property type="match status" value="1"/>
</dbReference>
<dbReference type="InterPro" id="IPR001752">
    <property type="entry name" value="Kinesin_motor_dom"/>
</dbReference>
<keyword evidence="2" id="KW-0175">Coiled coil</keyword>
<feature type="domain" description="Kinesin motor" evidence="4">
    <location>
        <begin position="457"/>
        <end position="540"/>
    </location>
</feature>
<dbReference type="EMBL" id="LSRX01000022">
    <property type="protein sequence ID" value="OLQ13885.1"/>
    <property type="molecule type" value="Genomic_DNA"/>
</dbReference>
<feature type="region of interest" description="Disordered" evidence="3">
    <location>
        <begin position="1225"/>
        <end position="1346"/>
    </location>
</feature>
<dbReference type="InterPro" id="IPR036865">
    <property type="entry name" value="CRAL-TRIO_dom_sf"/>
</dbReference>
<dbReference type="SUPFAM" id="SSF46938">
    <property type="entry name" value="CRAL/TRIO N-terminal domain"/>
    <property type="match status" value="1"/>
</dbReference>
<dbReference type="InterPro" id="IPR036612">
    <property type="entry name" value="KH_dom_type_1_sf"/>
</dbReference>
<comment type="caution">
    <text evidence="1">Lacks conserved residue(s) required for the propagation of feature annotation.</text>
</comment>
<dbReference type="Pfam" id="PF00225">
    <property type="entry name" value="Kinesin"/>
    <property type="match status" value="1"/>
</dbReference>
<feature type="region of interest" description="Disordered" evidence="3">
    <location>
        <begin position="348"/>
        <end position="388"/>
    </location>
</feature>
<dbReference type="Gene3D" id="3.30.1370.10">
    <property type="entry name" value="K Homology domain, type 1"/>
    <property type="match status" value="1"/>
</dbReference>
<dbReference type="PANTHER" id="PTHR47968">
    <property type="entry name" value="CENTROMERE PROTEIN E"/>
    <property type="match status" value="1"/>
</dbReference>
<evidence type="ECO:0000256" key="3">
    <source>
        <dbReference type="SAM" id="MobiDB-lite"/>
    </source>
</evidence>
<name>A0A1Q9F2I9_SYMMI</name>
<dbReference type="SUPFAM" id="SSF52087">
    <property type="entry name" value="CRAL/TRIO domain"/>
    <property type="match status" value="1"/>
</dbReference>
<proteinExistence type="inferred from homology"/>
<evidence type="ECO:0000256" key="2">
    <source>
        <dbReference type="SAM" id="Coils"/>
    </source>
</evidence>
<dbReference type="InterPro" id="IPR027417">
    <property type="entry name" value="P-loop_NTPase"/>
</dbReference>
<dbReference type="GO" id="GO:0008017">
    <property type="term" value="F:microtubule binding"/>
    <property type="evidence" value="ECO:0007669"/>
    <property type="project" value="InterPro"/>
</dbReference>
<dbReference type="GO" id="GO:0007018">
    <property type="term" value="P:microtubule-based movement"/>
    <property type="evidence" value="ECO:0007669"/>
    <property type="project" value="InterPro"/>
</dbReference>
<dbReference type="SMART" id="SM00129">
    <property type="entry name" value="KISc"/>
    <property type="match status" value="1"/>
</dbReference>
<feature type="compositionally biased region" description="Low complexity" evidence="3">
    <location>
        <begin position="1269"/>
        <end position="1287"/>
    </location>
</feature>
<dbReference type="Gene3D" id="3.40.525.10">
    <property type="entry name" value="CRAL-TRIO lipid binding domain"/>
    <property type="match status" value="2"/>
</dbReference>
<dbReference type="SUPFAM" id="SSF50985">
    <property type="entry name" value="RCC1/BLIP-II"/>
    <property type="match status" value="1"/>
</dbReference>
<dbReference type="OrthoDB" id="438174at2759"/>
<feature type="coiled-coil region" evidence="2">
    <location>
        <begin position="957"/>
        <end position="1041"/>
    </location>
</feature>
<evidence type="ECO:0000259" key="5">
    <source>
        <dbReference type="PROSITE" id="PS50191"/>
    </source>
</evidence>
<dbReference type="PROSITE" id="PS50191">
    <property type="entry name" value="CRAL_TRIO"/>
    <property type="match status" value="1"/>
</dbReference>
<gene>
    <name evidence="6" type="primary">kif7</name>
    <name evidence="6" type="ORF">AK812_SmicGene2085</name>
</gene>
<dbReference type="Gene3D" id="2.130.10.30">
    <property type="entry name" value="Regulator of chromosome condensation 1/beta-lactamase-inhibitor protein II"/>
    <property type="match status" value="2"/>
</dbReference>
<dbReference type="Proteomes" id="UP000186817">
    <property type="component" value="Unassembled WGS sequence"/>
</dbReference>
<evidence type="ECO:0000256" key="1">
    <source>
        <dbReference type="PROSITE-ProRule" id="PRU00283"/>
    </source>
</evidence>
<feature type="domain" description="CRAL-TRIO" evidence="5">
    <location>
        <begin position="72"/>
        <end position="280"/>
    </location>
</feature>
<comment type="similarity">
    <text evidence="1">Belongs to the TRAFAC class myosin-kinesin ATPase superfamily. Kinesin family.</text>
</comment>
<dbReference type="InterPro" id="IPR009091">
    <property type="entry name" value="RCC1/BLIP-II"/>
</dbReference>
<dbReference type="InterPro" id="IPR036961">
    <property type="entry name" value="Kinesin_motor_dom_sf"/>
</dbReference>
<dbReference type="InterPro" id="IPR036273">
    <property type="entry name" value="CRAL/TRIO_N_dom_sf"/>
</dbReference>
<reference evidence="6 7" key="1">
    <citation type="submission" date="2016-02" db="EMBL/GenBank/DDBJ databases">
        <title>Genome analysis of coral dinoflagellate symbionts highlights evolutionary adaptations to a symbiotic lifestyle.</title>
        <authorList>
            <person name="Aranda M."/>
            <person name="Li Y."/>
            <person name="Liew Y.J."/>
            <person name="Baumgarten S."/>
            <person name="Simakov O."/>
            <person name="Wilson M."/>
            <person name="Piel J."/>
            <person name="Ashoor H."/>
            <person name="Bougouffa S."/>
            <person name="Bajic V.B."/>
            <person name="Ryu T."/>
            <person name="Ravasi T."/>
            <person name="Bayer T."/>
            <person name="Micklem G."/>
            <person name="Kim H."/>
            <person name="Bhak J."/>
            <person name="Lajeunesse T.C."/>
            <person name="Voolstra C.R."/>
        </authorList>
    </citation>
    <scope>NUCLEOTIDE SEQUENCE [LARGE SCALE GENOMIC DNA]</scope>
    <source>
        <strain evidence="6 7">CCMP2467</strain>
    </source>
</reference>
<dbReference type="PANTHER" id="PTHR47968:SF17">
    <property type="entry name" value="KINESIN-LIKE PROTEIN"/>
    <property type="match status" value="1"/>
</dbReference>
<feature type="region of interest" description="Disordered" evidence="3">
    <location>
        <begin position="1868"/>
        <end position="1897"/>
    </location>
</feature>
<organism evidence="6 7">
    <name type="scientific">Symbiodinium microadriaticum</name>
    <name type="common">Dinoflagellate</name>
    <name type="synonym">Zooxanthella microadriatica</name>
    <dbReference type="NCBI Taxonomy" id="2951"/>
    <lineage>
        <taxon>Eukaryota</taxon>
        <taxon>Sar</taxon>
        <taxon>Alveolata</taxon>
        <taxon>Dinophyceae</taxon>
        <taxon>Suessiales</taxon>
        <taxon>Symbiodiniaceae</taxon>
        <taxon>Symbiodinium</taxon>
    </lineage>
</organism>
<dbReference type="InterPro" id="IPR001251">
    <property type="entry name" value="CRAL-TRIO_dom"/>
</dbReference>
<evidence type="ECO:0000313" key="6">
    <source>
        <dbReference type="EMBL" id="OLQ13885.1"/>
    </source>
</evidence>
<sequence>MLPDILEEGRRIGHDVDRDPLLALDPSNLLRRYLVAEDWQVDKAAQRLRSTIAWRRDWRVMEYYRPGCGNYLYDEISNPGSEMYFADSMHVDRQGRPYMVGRVNLCNGERMHPWRHLRAGIYALDRFALKIIQNGCGYGSYLLDIGRVAEQGKFSGTGGGANFHPQESKNPYYLEGAGKDASSELLERYGELNSGMSVLRAALRIAGEHYPELLSRVVFLRSDWLFSLAFKVFRLWAHKKTRDKFLFVGGRADPPMTQLLEWYRSEQLPQEFGGQGYCLDGDVFLRRAVDFLDTDAKRGWDLPDTWNTEISLSEFASTDAKDAGEAAKETSTTFSQIFNPFEACCCSNSEPSTPARRRTRSNMVRQPETGQARAAMSTRGPASLPQTSRFSSISINSRSFLFGVIVLIAAWATFDQLLTTPNGDTFRAFQLGDAKHVLSTGIPASRLLMHVLRTPRDQRREAGEINKSLSQLALVIQRLTSQNGSSMQLVPYRDSMLTRLLAESFGGSSKTCLIITCSVQASDREETRCSLEFGKHAKLVRNRPQINLEVAHEPSAVVEAFVAKKLEEMQRIQEELLRERELLQAERQLLHDSCTLETAGVVNGDTLSATVQQATIASSRESSAFACICADGSVVTWGDPVCGDSTSVQKQLKDVRHIQASTYAFAALRREGKVVSWGIVFNGGDCSAVQDKLQNVQHLESTSYAFAAIRADGSVVCWGLHEYGGDTENVASELKEVREITGSATAFAAIRADGQVITWGDLACGGDSSAVKEQLRHVKEVRCTAFAFAALRVDGQVVTWGGDCCGGDSSTVQPRLSSIVQLSSSACAFAAIRADGQVVTWGEPEGGGDCSLVQEQLHDVQQVKSTHRAFAAIRRDGSVVTWGDPNCGGDSRAVQDQLQGVQHVEGTQAAFAAVKVNGHVVTWGDFAYGGDSSAVQEQLCDVQRIYASQSSMLQGRVENLEEKLGEAVCDLHAQQNSRLSEATQLEEQKAELQERLRAALAAAVEGQDEAAAQVTKLNSERQSLQRQLTEMIAGRDRLRQELHDEVNRRGESEANLYSQLADRQRHVEEVTRQAAELRVALADMGREKAAALAAMHEEQSVMRAKWLEDVSRLEAEKLALQAGFEAEKAVLREQLEKDKQATMVASTCSLGMSSDVQEAAMREEAAHQESFESAAQWASRSAELRHQLQAATEGAEELERLRQARLMCLEAEALDMQAKWQQPVAADEYSAPSRDADSEACTVPPDEEASQALPSFPSDSLHKTLQADSSLGSAPTSPTGTSSGPDAPSSPPATRLNSQGLIPGMDAPSAKMARESDLTESSRTGAAKHGWANRGQGMWPRDERSCRGMSVDEGPVAGWLWLLDLMYKHECDPHNTVGIFVPAGHDEEGVKELCEEMCGEEPEMVIIDEKAKMALAGFAHSTEKEALDHEAVLLWDVPSSIHRLHMFGSGRYRFYVERPKSEEPPVEIFKPVHPFMLQWDVLTNPGGGKKKPPTVKGMCDWRNPMGFACHVDDSKPPAEFVGCCASIQGLEGGAQAFVSGASVLPMRFLPALLSTLCPERWCVAWGVDAGSSEVRGVRILHHELVNLPKNTLAPPVLEAVNALRTGLREALYPASWWAWDGWGTDSRGRHRGRHEERDSELLDLPDLSQLLRELIEVMPDPDSAGVQRPKKMKWPPATTFSQDWEEEDESFLRTLQPLAEREDLRGRTEAGGKDTNFPELVEHLARNGECAISSLPSKIRRTKKQLQKRPDLFVIRPTKKDCFVRLAGTASTEVATSHAKTKAQKGAGGQERPLVDALVRVLTCRGAAVGLGELGSQESLKKLLKKQQADLRKIRQFVAAFPSIFHLGTDASGQVAVTLSGDGVRSLPVVKSSKGGKSGKGGKRSTSGAKHKGSNPSVLTEHITSLCGSSAATAADFDGRVKALLLDVQDKQGTEALDECFENLHEWLSKKGDRSAIGNWPAYITKLVVNWKRGCQIVGQDAVMFPAQKAACAARGLLSKVFAVTLWDVPLPVTASHKVCDLGFMHDAKWAKGALASQQSLKTGQSTRAHIRSRAAFFIFNPSLVLWANMVPKEPKPTEEAIQANAWYLQTQLHESTDHGFRRSGDVGRHRESADQWVLRWPSREYTAVFTCFYESMADFSHCSRVFHELMADAQQEQASSPAWPSPQNAQSYSLGGAFASTRDTLLASEDAVDPDDDLAGCIEQAVAAYLQNPGDAIPEELLQEGVAEEEAATWTPAFDEDVSLQHLQLQQEILQHQMRQNQLQALQVLGYPGALAQAQLATAQRDARSLPQQAMFFNAPGATAAQAMKGGLLTTPLEQGAEWRPSPPPGIPPPTQVASEGTHDMYSPSTPGKEVALPEVAQKASARRSRRGKLEAASDSSRYWCSFHLLQVYAQYAVVPAMIGKRGINTRTIFDKTGAKIRVRGRGSGHMESQTGMEAPAGLMVTVSSNRSDWSGFAEAVKLTGELIDRVQNQMYEKMGRSLGELCFEVALHDGGVYRLKEGKLVTEDGEQLQLVKHA</sequence>
<evidence type="ECO:0000313" key="7">
    <source>
        <dbReference type="Proteomes" id="UP000186817"/>
    </source>
</evidence>
<keyword evidence="7" id="KW-1185">Reference proteome</keyword>
<dbReference type="CDD" id="cd00170">
    <property type="entry name" value="SEC14"/>
    <property type="match status" value="1"/>
</dbReference>